<evidence type="ECO:0000259" key="12">
    <source>
        <dbReference type="PROSITE" id="PS50885"/>
    </source>
</evidence>
<dbReference type="SMART" id="SM00387">
    <property type="entry name" value="HATPase_c"/>
    <property type="match status" value="1"/>
</dbReference>
<evidence type="ECO:0000256" key="2">
    <source>
        <dbReference type="ARBA" id="ARBA00004651"/>
    </source>
</evidence>
<keyword evidence="4" id="KW-1003">Cell membrane</keyword>
<keyword evidence="14" id="KW-1185">Reference proteome</keyword>
<dbReference type="Pfam" id="PF00672">
    <property type="entry name" value="HAMP"/>
    <property type="match status" value="1"/>
</dbReference>
<keyword evidence="10" id="KW-1133">Transmembrane helix</keyword>
<comment type="subcellular location">
    <subcellularLocation>
        <location evidence="2">Cell membrane</location>
        <topology evidence="2">Multi-pass membrane protein</topology>
    </subcellularLocation>
</comment>
<dbReference type="PROSITE" id="PS50109">
    <property type="entry name" value="HIS_KIN"/>
    <property type="match status" value="1"/>
</dbReference>
<dbReference type="STRING" id="377629.TERTU_3392"/>
<dbReference type="KEGG" id="ttu:TERTU_3392"/>
<dbReference type="RefSeq" id="WP_015817621.1">
    <property type="nucleotide sequence ID" value="NC_012997.1"/>
</dbReference>
<evidence type="ECO:0000256" key="6">
    <source>
        <dbReference type="ARBA" id="ARBA00022679"/>
    </source>
</evidence>
<gene>
    <name evidence="13" type="ordered locus">TERTU_3392</name>
</gene>
<keyword evidence="7" id="KW-0547">Nucleotide-binding</keyword>
<dbReference type="InterPro" id="IPR005467">
    <property type="entry name" value="His_kinase_dom"/>
</dbReference>
<dbReference type="InterPro" id="IPR036890">
    <property type="entry name" value="HATPase_C_sf"/>
</dbReference>
<evidence type="ECO:0000256" key="7">
    <source>
        <dbReference type="ARBA" id="ARBA00022741"/>
    </source>
</evidence>
<evidence type="ECO:0000256" key="8">
    <source>
        <dbReference type="ARBA" id="ARBA00022777"/>
    </source>
</evidence>
<evidence type="ECO:0000313" key="14">
    <source>
        <dbReference type="Proteomes" id="UP000009080"/>
    </source>
</evidence>
<evidence type="ECO:0000256" key="1">
    <source>
        <dbReference type="ARBA" id="ARBA00000085"/>
    </source>
</evidence>
<evidence type="ECO:0000256" key="10">
    <source>
        <dbReference type="SAM" id="Phobius"/>
    </source>
</evidence>
<evidence type="ECO:0000313" key="13">
    <source>
        <dbReference type="EMBL" id="ACR11509.1"/>
    </source>
</evidence>
<dbReference type="SUPFAM" id="SSF55874">
    <property type="entry name" value="ATPase domain of HSP90 chaperone/DNA topoisomerase II/histidine kinase"/>
    <property type="match status" value="1"/>
</dbReference>
<dbReference type="GO" id="GO:0005886">
    <property type="term" value="C:plasma membrane"/>
    <property type="evidence" value="ECO:0007669"/>
    <property type="project" value="UniProtKB-SubCell"/>
</dbReference>
<keyword evidence="9" id="KW-0067">ATP-binding</keyword>
<reference evidence="13 14" key="1">
    <citation type="journal article" date="2009" name="PLoS ONE">
        <title>The complete genome of Teredinibacter turnerae T7901: an intracellular endosymbiont of marine wood-boring bivalves (shipworms).</title>
        <authorList>
            <person name="Yang J.C."/>
            <person name="Madupu R."/>
            <person name="Durkin A.S."/>
            <person name="Ekborg N.A."/>
            <person name="Pedamallu C.S."/>
            <person name="Hostetler J.B."/>
            <person name="Radune D."/>
            <person name="Toms B.S."/>
            <person name="Henrissat B."/>
            <person name="Coutinho P.M."/>
            <person name="Schwarz S."/>
            <person name="Field L."/>
            <person name="Trindade-Silva A.E."/>
            <person name="Soares C.A.G."/>
            <person name="Elshahawi S."/>
            <person name="Hanora A."/>
            <person name="Schmidt E.W."/>
            <person name="Haygood M.G."/>
            <person name="Posfai J."/>
            <person name="Benner J."/>
            <person name="Madinger C."/>
            <person name="Nove J."/>
            <person name="Anton B."/>
            <person name="Chaudhary K."/>
            <person name="Foster J."/>
            <person name="Holman A."/>
            <person name="Kumar S."/>
            <person name="Lessard P.A."/>
            <person name="Luyten Y.A."/>
            <person name="Slatko B."/>
            <person name="Wood N."/>
            <person name="Wu B."/>
            <person name="Teplitski M."/>
            <person name="Mougous J.D."/>
            <person name="Ward N."/>
            <person name="Eisen J.A."/>
            <person name="Badger J.H."/>
            <person name="Distel D.L."/>
        </authorList>
    </citation>
    <scope>NUCLEOTIDE SEQUENCE [LARGE SCALE GENOMIC DNA]</scope>
    <source>
        <strain evidence="14">ATCC 39867 / T7901</strain>
    </source>
</reference>
<evidence type="ECO:0000256" key="9">
    <source>
        <dbReference type="ARBA" id="ARBA00022840"/>
    </source>
</evidence>
<evidence type="ECO:0000256" key="3">
    <source>
        <dbReference type="ARBA" id="ARBA00012438"/>
    </source>
</evidence>
<keyword evidence="8 13" id="KW-0418">Kinase</keyword>
<dbReference type="PRINTS" id="PR00344">
    <property type="entry name" value="BCTRLSENSOR"/>
</dbReference>
<dbReference type="Pfam" id="PF02518">
    <property type="entry name" value="HATPase_c"/>
    <property type="match status" value="1"/>
</dbReference>
<dbReference type="InterPro" id="IPR003661">
    <property type="entry name" value="HisK_dim/P_dom"/>
</dbReference>
<dbReference type="Gene3D" id="1.10.287.130">
    <property type="match status" value="1"/>
</dbReference>
<dbReference type="Gene3D" id="3.30.565.10">
    <property type="entry name" value="Histidine kinase-like ATPase, C-terminal domain"/>
    <property type="match status" value="1"/>
</dbReference>
<feature type="transmembrane region" description="Helical" evidence="10">
    <location>
        <begin position="6"/>
        <end position="28"/>
    </location>
</feature>
<dbReference type="GO" id="GO:0005524">
    <property type="term" value="F:ATP binding"/>
    <property type="evidence" value="ECO:0007669"/>
    <property type="project" value="UniProtKB-KW"/>
</dbReference>
<keyword evidence="10" id="KW-0812">Transmembrane</keyword>
<accession>C5BQP9</accession>
<name>C5BQP9_TERTT</name>
<feature type="transmembrane region" description="Helical" evidence="10">
    <location>
        <begin position="138"/>
        <end position="157"/>
    </location>
</feature>
<dbReference type="OrthoDB" id="9804645at2"/>
<dbReference type="CDD" id="cd06225">
    <property type="entry name" value="HAMP"/>
    <property type="match status" value="1"/>
</dbReference>
<protein>
    <recommendedName>
        <fullName evidence="3">histidine kinase</fullName>
        <ecNumber evidence="3">2.7.13.3</ecNumber>
    </recommendedName>
</protein>
<dbReference type="CDD" id="cd00082">
    <property type="entry name" value="HisKA"/>
    <property type="match status" value="1"/>
</dbReference>
<dbReference type="EC" id="2.7.13.3" evidence="3"/>
<dbReference type="Proteomes" id="UP000009080">
    <property type="component" value="Chromosome"/>
</dbReference>
<comment type="catalytic activity">
    <reaction evidence="1">
        <text>ATP + protein L-histidine = ADP + protein N-phospho-L-histidine.</text>
        <dbReference type="EC" id="2.7.13.3"/>
    </reaction>
</comment>
<dbReference type="SMART" id="SM00388">
    <property type="entry name" value="HisKA"/>
    <property type="match status" value="1"/>
</dbReference>
<dbReference type="PROSITE" id="PS50885">
    <property type="entry name" value="HAMP"/>
    <property type="match status" value="1"/>
</dbReference>
<dbReference type="GO" id="GO:0000155">
    <property type="term" value="F:phosphorelay sensor kinase activity"/>
    <property type="evidence" value="ECO:0007669"/>
    <property type="project" value="InterPro"/>
</dbReference>
<dbReference type="InterPro" id="IPR004358">
    <property type="entry name" value="Sig_transdc_His_kin-like_C"/>
</dbReference>
<sequence>MRKLSLSLIAVVVVSIISLGWVLNRIYIQTRGDDPGRSAYAAYLDFSDDLYSSLANSPLRVEFIQNWNRHSHIQLALLPREDFPLPDTLAASFDQGERLILESGEGVGAHYALDDGLEVLAITWPSHAFTESDGKLELILTLSFYGGVTVIILLWVWPLIHRLLRLSDAARKFGKGELSARVNVVGVSYIREIEVEFNRMADRIESLLNDNKLLTRAVSHDLKTPLARLRFGLDALTDTSDATQRARYAIRVNRDMEEMESLINTLLQYARLDENRIQIQREEFDVAPLVQSLIESYERDDLAFLFDCSNAPLTIHSDQRYFSMLINNLLSNASRYASSRVRVGLRRQGTRLHIEIEDDGAGIASEELEHVTKPFWRGQQGAKRKGHGMGLAIVSRIAEWLGADLQILRSKSLGGAAVHLIIPM</sequence>
<dbReference type="SMART" id="SM00304">
    <property type="entry name" value="HAMP"/>
    <property type="match status" value="1"/>
</dbReference>
<dbReference type="InterPro" id="IPR036097">
    <property type="entry name" value="HisK_dim/P_sf"/>
</dbReference>
<keyword evidence="10" id="KW-0472">Membrane</keyword>
<feature type="domain" description="HAMP" evidence="12">
    <location>
        <begin position="157"/>
        <end position="209"/>
    </location>
</feature>
<evidence type="ECO:0000256" key="4">
    <source>
        <dbReference type="ARBA" id="ARBA00022475"/>
    </source>
</evidence>
<dbReference type="EMBL" id="CP001614">
    <property type="protein sequence ID" value="ACR11509.1"/>
    <property type="molecule type" value="Genomic_DNA"/>
</dbReference>
<dbReference type="PANTHER" id="PTHR44936:SF10">
    <property type="entry name" value="SENSOR PROTEIN RSTB"/>
    <property type="match status" value="1"/>
</dbReference>
<keyword evidence="5" id="KW-0597">Phosphoprotein</keyword>
<keyword evidence="6" id="KW-0808">Transferase</keyword>
<evidence type="ECO:0000259" key="11">
    <source>
        <dbReference type="PROSITE" id="PS50109"/>
    </source>
</evidence>
<dbReference type="SUPFAM" id="SSF47384">
    <property type="entry name" value="Homodimeric domain of signal transducing histidine kinase"/>
    <property type="match status" value="1"/>
</dbReference>
<dbReference type="InterPro" id="IPR003660">
    <property type="entry name" value="HAMP_dom"/>
</dbReference>
<evidence type="ECO:0000256" key="5">
    <source>
        <dbReference type="ARBA" id="ARBA00022553"/>
    </source>
</evidence>
<dbReference type="eggNOG" id="COG2205">
    <property type="taxonomic scope" value="Bacteria"/>
</dbReference>
<dbReference type="HOGENOM" id="CLU_000445_89_27_6"/>
<dbReference type="InterPro" id="IPR003594">
    <property type="entry name" value="HATPase_dom"/>
</dbReference>
<dbReference type="InterPro" id="IPR050980">
    <property type="entry name" value="2C_sensor_his_kinase"/>
</dbReference>
<dbReference type="PANTHER" id="PTHR44936">
    <property type="entry name" value="SENSOR PROTEIN CREC"/>
    <property type="match status" value="1"/>
</dbReference>
<feature type="domain" description="Histidine kinase" evidence="11">
    <location>
        <begin position="217"/>
        <end position="424"/>
    </location>
</feature>
<organism evidence="13 14">
    <name type="scientific">Teredinibacter turnerae (strain ATCC 39867 / T7901)</name>
    <dbReference type="NCBI Taxonomy" id="377629"/>
    <lineage>
        <taxon>Bacteria</taxon>
        <taxon>Pseudomonadati</taxon>
        <taxon>Pseudomonadota</taxon>
        <taxon>Gammaproteobacteria</taxon>
        <taxon>Cellvibrionales</taxon>
        <taxon>Cellvibrionaceae</taxon>
        <taxon>Teredinibacter</taxon>
    </lineage>
</organism>
<dbReference type="AlphaFoldDB" id="C5BQP9"/>
<proteinExistence type="predicted"/>
<dbReference type="Pfam" id="PF00512">
    <property type="entry name" value="HisKA"/>
    <property type="match status" value="1"/>
</dbReference>